<organism evidence="1 2">
    <name type="scientific">Maritalea mediterranea</name>
    <dbReference type="NCBI Taxonomy" id="2909667"/>
    <lineage>
        <taxon>Bacteria</taxon>
        <taxon>Pseudomonadati</taxon>
        <taxon>Pseudomonadota</taxon>
        <taxon>Alphaproteobacteria</taxon>
        <taxon>Hyphomicrobiales</taxon>
        <taxon>Devosiaceae</taxon>
        <taxon>Maritalea</taxon>
    </lineage>
</organism>
<gene>
    <name evidence="1" type="ORF">L1I42_03625</name>
</gene>
<keyword evidence="2" id="KW-1185">Reference proteome</keyword>
<dbReference type="SUPFAM" id="SSF55961">
    <property type="entry name" value="Bet v1-like"/>
    <property type="match status" value="1"/>
</dbReference>
<name>A0ABS9E729_9HYPH</name>
<reference evidence="1 2" key="1">
    <citation type="submission" date="2022-01" db="EMBL/GenBank/DDBJ databases">
        <title>Maritalea mediterranea sp. nov., isolated from marine plastic residues from the Malva-rosa beach (Valencia, Spain).</title>
        <authorList>
            <person name="Vidal-Verdu A."/>
            <person name="Molina-Menor E."/>
            <person name="Pascual J."/>
            <person name="Pereto J."/>
            <person name="Porcar M."/>
        </authorList>
    </citation>
    <scope>NUCLEOTIDE SEQUENCE [LARGE SCALE GENOMIC DNA]</scope>
    <source>
        <strain evidence="1 2">P4.10X</strain>
    </source>
</reference>
<evidence type="ECO:0000313" key="1">
    <source>
        <dbReference type="EMBL" id="MCF4097575.1"/>
    </source>
</evidence>
<sequence>MKTYQSKIEIAASVENVWRALLDGLQTDPQPFGIIKLEGELAAGSRLKLWSEVDPNRAFALQIISFQPPHKMVWRGGMPFGLFTGTRTFILRRSGETTIFEMEEIFKGALAGLIVKSMPDLNPSFEKFALALKQKAENYE</sequence>
<dbReference type="Proteomes" id="UP001201217">
    <property type="component" value="Unassembled WGS sequence"/>
</dbReference>
<dbReference type="CDD" id="cd07822">
    <property type="entry name" value="SRPBCC_4"/>
    <property type="match status" value="1"/>
</dbReference>
<accession>A0ABS9E729</accession>
<protein>
    <submittedName>
        <fullName evidence="1">SRPBCC domain-containing protein</fullName>
    </submittedName>
</protein>
<evidence type="ECO:0000313" key="2">
    <source>
        <dbReference type="Proteomes" id="UP001201217"/>
    </source>
</evidence>
<dbReference type="InterPro" id="IPR023393">
    <property type="entry name" value="START-like_dom_sf"/>
</dbReference>
<dbReference type="Gene3D" id="3.30.530.20">
    <property type="match status" value="1"/>
</dbReference>
<dbReference type="EMBL" id="JAKGTI010000001">
    <property type="protein sequence ID" value="MCF4097575.1"/>
    <property type="molecule type" value="Genomic_DNA"/>
</dbReference>
<dbReference type="RefSeq" id="WP_236113132.1">
    <property type="nucleotide sequence ID" value="NZ_JAKGTI010000001.1"/>
</dbReference>
<comment type="caution">
    <text evidence="1">The sequence shown here is derived from an EMBL/GenBank/DDBJ whole genome shotgun (WGS) entry which is preliminary data.</text>
</comment>
<proteinExistence type="predicted"/>